<comment type="similarity">
    <text evidence="1">Belongs to the FAH family.</text>
</comment>
<dbReference type="Gene3D" id="3.90.850.10">
    <property type="entry name" value="Fumarylacetoacetase-like, C-terminal domain"/>
    <property type="match status" value="1"/>
</dbReference>
<dbReference type="PANTHER" id="PTHR11820">
    <property type="entry name" value="ACYLPYRUVASE"/>
    <property type="match status" value="1"/>
</dbReference>
<dbReference type="RefSeq" id="XP_015466911.1">
    <property type="nucleotide sequence ID" value="XM_015612287.1"/>
</dbReference>
<dbReference type="OrthoDB" id="3978420at2759"/>
<gene>
    <name evidence="4" type="ORF">AC631_03458</name>
</gene>
<keyword evidence="2" id="KW-0479">Metal-binding</keyword>
<dbReference type="SUPFAM" id="SSF56529">
    <property type="entry name" value="FAH"/>
    <property type="match status" value="1"/>
</dbReference>
<dbReference type="AlphaFoldDB" id="A0A0V1PX10"/>
<organism evidence="4 5">
    <name type="scientific">Debaryomyces fabryi</name>
    <dbReference type="NCBI Taxonomy" id="58627"/>
    <lineage>
        <taxon>Eukaryota</taxon>
        <taxon>Fungi</taxon>
        <taxon>Dikarya</taxon>
        <taxon>Ascomycota</taxon>
        <taxon>Saccharomycotina</taxon>
        <taxon>Pichiomycetes</taxon>
        <taxon>Debaryomycetaceae</taxon>
        <taxon>Debaryomyces</taxon>
    </lineage>
</organism>
<dbReference type="GO" id="GO:0050163">
    <property type="term" value="F:oxaloacetate tautomerase activity"/>
    <property type="evidence" value="ECO:0007669"/>
    <property type="project" value="UniProtKB-ARBA"/>
</dbReference>
<accession>A0A0V1PX10</accession>
<dbReference type="InterPro" id="IPR011234">
    <property type="entry name" value="Fumarylacetoacetase-like_C"/>
</dbReference>
<evidence type="ECO:0000313" key="5">
    <source>
        <dbReference type="Proteomes" id="UP000054251"/>
    </source>
</evidence>
<dbReference type="GO" id="GO:0046872">
    <property type="term" value="F:metal ion binding"/>
    <property type="evidence" value="ECO:0007669"/>
    <property type="project" value="UniProtKB-KW"/>
</dbReference>
<dbReference type="Proteomes" id="UP000054251">
    <property type="component" value="Unassembled WGS sequence"/>
</dbReference>
<dbReference type="FunFam" id="3.90.850.10:FF:000002">
    <property type="entry name" value="2-hydroxyhepta-2,4-diene-1,7-dioate isomerase"/>
    <property type="match status" value="1"/>
</dbReference>
<dbReference type="PANTHER" id="PTHR11820:SF100">
    <property type="entry name" value="FUMARYLACETOACETATE HYDROLASE FAMILY PROTEIN (AFU_ORTHOLOGUE AFUA_4G01490)"/>
    <property type="match status" value="1"/>
</dbReference>
<protein>
    <recommendedName>
        <fullName evidence="3">Fumarylacetoacetase-like C-terminal domain-containing protein</fullName>
    </recommendedName>
</protein>
<dbReference type="Pfam" id="PF01557">
    <property type="entry name" value="FAA_hydrolase"/>
    <property type="match status" value="1"/>
</dbReference>
<keyword evidence="5" id="KW-1185">Reference proteome</keyword>
<evidence type="ECO:0000259" key="3">
    <source>
        <dbReference type="Pfam" id="PF01557"/>
    </source>
</evidence>
<reference evidence="4 5" key="1">
    <citation type="submission" date="2015-11" db="EMBL/GenBank/DDBJ databases">
        <title>The genome of Debaryomyces fabryi.</title>
        <authorList>
            <person name="Tafer H."/>
            <person name="Lopandic K."/>
        </authorList>
    </citation>
    <scope>NUCLEOTIDE SEQUENCE [LARGE SCALE GENOMIC DNA]</scope>
    <source>
        <strain evidence="4 5">CBS 789</strain>
    </source>
</reference>
<evidence type="ECO:0000256" key="1">
    <source>
        <dbReference type="ARBA" id="ARBA00010211"/>
    </source>
</evidence>
<comment type="caution">
    <text evidence="4">The sequence shown here is derived from an EMBL/GenBank/DDBJ whole genome shotgun (WGS) entry which is preliminary data.</text>
</comment>
<sequence>MSDWNRLIRFEANDGKIYRGDAIVSDSDYDIGKQFAEGKTIKARVVVGSNIFTDAKVSDEVLEVKKLLGPLTAEDVPVVKCIGMNYKEHLMGIIEPPPYPQLFYKPRTSVADQNEDIPIPLFAQNTCDYEGELCVVIGKTGKNINEEDSLSYVAGYVSGNDLSARDWQYFPEYAGKTPQLGFSKSFDRYAPLGPAIVSSKIIKDPHALQLQTRINGDLRQNCGTDDLLFNISRIIAFISQETTLEQGTVIMTGTPNGCGGIDGKYLKDGDHVEITIDQIGTLSHNIKFL</sequence>
<proteinExistence type="inferred from homology"/>
<evidence type="ECO:0000313" key="4">
    <source>
        <dbReference type="EMBL" id="KSA00809.1"/>
    </source>
</evidence>
<evidence type="ECO:0000256" key="2">
    <source>
        <dbReference type="ARBA" id="ARBA00022723"/>
    </source>
</evidence>
<feature type="domain" description="Fumarylacetoacetase-like C-terminal" evidence="3">
    <location>
        <begin position="80"/>
        <end position="286"/>
    </location>
</feature>
<dbReference type="InterPro" id="IPR036663">
    <property type="entry name" value="Fumarylacetoacetase_C_sf"/>
</dbReference>
<name>A0A0V1PX10_9ASCO</name>
<dbReference type="EMBL" id="LMYN01000074">
    <property type="protein sequence ID" value="KSA00809.1"/>
    <property type="molecule type" value="Genomic_DNA"/>
</dbReference>
<dbReference type="GeneID" id="26840467"/>
<dbReference type="GO" id="GO:0006107">
    <property type="term" value="P:oxaloacetate metabolic process"/>
    <property type="evidence" value="ECO:0007669"/>
    <property type="project" value="UniProtKB-ARBA"/>
</dbReference>